<dbReference type="Pfam" id="PF13535">
    <property type="entry name" value="ATP-grasp_4"/>
    <property type="match status" value="1"/>
</dbReference>
<dbReference type="PANTHER" id="PTHR43585">
    <property type="entry name" value="FUMIPYRROLE BIOSYNTHESIS PROTEIN C"/>
    <property type="match status" value="1"/>
</dbReference>
<keyword evidence="3 4" id="KW-0067">ATP-binding</keyword>
<evidence type="ECO:0000313" key="7">
    <source>
        <dbReference type="Proteomes" id="UP001462640"/>
    </source>
</evidence>
<dbReference type="PANTHER" id="PTHR43585:SF2">
    <property type="entry name" value="ATP-GRASP ENZYME FSQD"/>
    <property type="match status" value="1"/>
</dbReference>
<evidence type="ECO:0000256" key="2">
    <source>
        <dbReference type="ARBA" id="ARBA00022741"/>
    </source>
</evidence>
<dbReference type="Gene3D" id="3.30.470.20">
    <property type="entry name" value="ATP-grasp fold, B domain"/>
    <property type="match status" value="1"/>
</dbReference>
<keyword evidence="7" id="KW-1185">Reference proteome</keyword>
<dbReference type="Proteomes" id="UP001462640">
    <property type="component" value="Unassembled WGS sequence"/>
</dbReference>
<organism evidence="6 7">
    <name type="scientific">Roseateles flavus</name>
    <dbReference type="NCBI Taxonomy" id="3149041"/>
    <lineage>
        <taxon>Bacteria</taxon>
        <taxon>Pseudomonadati</taxon>
        <taxon>Pseudomonadota</taxon>
        <taxon>Betaproteobacteria</taxon>
        <taxon>Burkholderiales</taxon>
        <taxon>Sphaerotilaceae</taxon>
        <taxon>Roseateles</taxon>
    </lineage>
</organism>
<evidence type="ECO:0000313" key="6">
    <source>
        <dbReference type="EMBL" id="MEO3715077.1"/>
    </source>
</evidence>
<dbReference type="Gene3D" id="3.40.50.20">
    <property type="match status" value="1"/>
</dbReference>
<dbReference type="InterPro" id="IPR011761">
    <property type="entry name" value="ATP-grasp"/>
</dbReference>
<dbReference type="EMBL" id="JBDPZC010000011">
    <property type="protein sequence ID" value="MEO3715077.1"/>
    <property type="molecule type" value="Genomic_DNA"/>
</dbReference>
<evidence type="ECO:0000256" key="3">
    <source>
        <dbReference type="ARBA" id="ARBA00022840"/>
    </source>
</evidence>
<reference evidence="6 7" key="1">
    <citation type="submission" date="2024-05" db="EMBL/GenBank/DDBJ databases">
        <title>Roseateles sp. 2.12 16S ribosomal RNA gene Genome sequencing and assembly.</title>
        <authorList>
            <person name="Woo H."/>
        </authorList>
    </citation>
    <scope>NUCLEOTIDE SEQUENCE [LARGE SCALE GENOMIC DNA]</scope>
    <source>
        <strain evidence="6 7">2.12</strain>
    </source>
</reference>
<name>A0ABV0GJE8_9BURK</name>
<dbReference type="SUPFAM" id="SSF56059">
    <property type="entry name" value="Glutathione synthetase ATP-binding domain-like"/>
    <property type="match status" value="1"/>
</dbReference>
<dbReference type="PROSITE" id="PS50975">
    <property type="entry name" value="ATP_GRASP"/>
    <property type="match status" value="1"/>
</dbReference>
<accession>A0ABV0GJE8</accession>
<dbReference type="RefSeq" id="WP_347612330.1">
    <property type="nucleotide sequence ID" value="NZ_JBDPZC010000011.1"/>
</dbReference>
<evidence type="ECO:0000259" key="5">
    <source>
        <dbReference type="PROSITE" id="PS50975"/>
    </source>
</evidence>
<protein>
    <submittedName>
        <fullName evidence="6">ATP-grasp domain-containing protein</fullName>
    </submittedName>
</protein>
<keyword evidence="1" id="KW-0436">Ligase</keyword>
<keyword evidence="2 4" id="KW-0547">Nucleotide-binding</keyword>
<evidence type="ECO:0000256" key="1">
    <source>
        <dbReference type="ARBA" id="ARBA00022598"/>
    </source>
</evidence>
<dbReference type="NCBIfam" id="NF005543">
    <property type="entry name" value="PRK07206.1"/>
    <property type="match status" value="1"/>
</dbReference>
<sequence length="421" mass="45282">MNTERIVIVDPYSSGKLLAPAFRERGFQCIALHTADPASTALGASLIAQDFEQHHLFEGALQHCIASITAQGPVRCVLPGTESGVTLANELAAAMGLAHNQPELAAARRHKYLMQETIARAGLRAIRQARVGSVAEAQDWAAAQGRWPVVVKPAASAGSDGVRLCADPEELAAGVRAILEKRNFLGLANDEAILQEYVTGTEYVVDTVSCAGRHYTTNLCRYRKDVINGAFVYRRTYFLPATGPAAEALIAYNDAVLDALGITQGAAHSEIMLTEDGPVLIEVGARLHGGVSGPLIVERCARHAPQALLADSYVAPERFAQAAREVNAFSAKAVAYCFVNAKTGRVRGFPMDEAMKSLPSFFELKRTFGVGHHAVPTADLYSSPGWVVLVHEDEQQFLRDIAQVEHWEAEGALIDVADATD</sequence>
<dbReference type="InterPro" id="IPR052032">
    <property type="entry name" value="ATP-dep_AA_Ligase"/>
</dbReference>
<proteinExistence type="predicted"/>
<gene>
    <name evidence="6" type="ORF">ABDJ40_20105</name>
</gene>
<feature type="domain" description="ATP-grasp" evidence="5">
    <location>
        <begin position="115"/>
        <end position="313"/>
    </location>
</feature>
<comment type="caution">
    <text evidence="6">The sequence shown here is derived from an EMBL/GenBank/DDBJ whole genome shotgun (WGS) entry which is preliminary data.</text>
</comment>
<evidence type="ECO:0000256" key="4">
    <source>
        <dbReference type="PROSITE-ProRule" id="PRU00409"/>
    </source>
</evidence>